<dbReference type="SUPFAM" id="SSF51230">
    <property type="entry name" value="Single hybrid motif"/>
    <property type="match status" value="1"/>
</dbReference>
<dbReference type="PANTHER" id="PTHR30438:SF1">
    <property type="entry name" value="36 KDA ANTIGEN"/>
    <property type="match status" value="1"/>
</dbReference>
<dbReference type="InterPro" id="IPR011053">
    <property type="entry name" value="Single_hybrid_motif"/>
</dbReference>
<comment type="caution">
    <text evidence="1">The sequence shown here is derived from an EMBL/GenBank/DDBJ whole genome shotgun (WGS) entry which is preliminary data.</text>
</comment>
<dbReference type="Gene3D" id="1.10.287.470">
    <property type="entry name" value="Helix hairpin bin"/>
    <property type="match status" value="2"/>
</dbReference>
<dbReference type="Proteomes" id="UP000316993">
    <property type="component" value="Unassembled WGS sequence"/>
</dbReference>
<sequence>MNKKLPITLAIIGAVTVLSVGLWKAQQPGAEAFQGQMEVQEVDVASKVSARIADILVKEGDVITVGSPLIRLDSPEVTAKLAQATAAQEAAQATAAKAQNGARPQEVEIARLNWQRALAAADLAQASFKRIEGLARDGLIAAQKRDEAEANFKTARDQALAAQAQYEMARAGARAEDKQAAAAQARQLAGVVAEVQAAKAETELKSPVAGEVVKVLGRVGEISPQGVPVVTVANMADQWVVLNVREDKLDKFAVGKEFDATLPALKGRKVRFKVYRAAVLPDFATWRATRSDQGFDIKTFEVRARPSQMIEGVRPGMSVLVE</sequence>
<dbReference type="SUPFAM" id="SSF111369">
    <property type="entry name" value="HlyD-like secretion proteins"/>
    <property type="match status" value="1"/>
</dbReference>
<proteinExistence type="predicted"/>
<gene>
    <name evidence="1" type="ORF">BDD18_0502</name>
</gene>
<dbReference type="PANTHER" id="PTHR30438">
    <property type="entry name" value="36 KDA ANTIGEN-RELATED"/>
    <property type="match status" value="1"/>
</dbReference>
<evidence type="ECO:0000313" key="2">
    <source>
        <dbReference type="Proteomes" id="UP000316993"/>
    </source>
</evidence>
<dbReference type="EMBL" id="VFPV01000001">
    <property type="protein sequence ID" value="TQN07389.1"/>
    <property type="molecule type" value="Genomic_DNA"/>
</dbReference>
<protein>
    <submittedName>
        <fullName evidence="1">HlyD family secretion protein</fullName>
    </submittedName>
</protein>
<name>A0A543LJ61_9BURK</name>
<dbReference type="Gene3D" id="2.40.30.170">
    <property type="match status" value="1"/>
</dbReference>
<accession>A0A543LJ61</accession>
<organism evidence="1 2">
    <name type="scientific">Acidovorax temperans</name>
    <dbReference type="NCBI Taxonomy" id="80878"/>
    <lineage>
        <taxon>Bacteria</taxon>
        <taxon>Pseudomonadati</taxon>
        <taxon>Pseudomonadota</taxon>
        <taxon>Betaproteobacteria</taxon>
        <taxon>Burkholderiales</taxon>
        <taxon>Comamonadaceae</taxon>
        <taxon>Acidovorax</taxon>
    </lineage>
</organism>
<evidence type="ECO:0000313" key="1">
    <source>
        <dbReference type="EMBL" id="TQN07389.1"/>
    </source>
</evidence>
<reference evidence="1 2" key="1">
    <citation type="submission" date="2019-06" db="EMBL/GenBank/DDBJ databases">
        <title>Genomic Encyclopedia of Archaeal and Bacterial Type Strains, Phase II (KMG-II): from individual species to whole genera.</title>
        <authorList>
            <person name="Goeker M."/>
        </authorList>
    </citation>
    <scope>NUCLEOTIDE SEQUENCE [LARGE SCALE GENOMIC DNA]</scope>
    <source>
        <strain evidence="1 2">DSM 7270</strain>
    </source>
</reference>
<dbReference type="RefSeq" id="WP_104801856.1">
    <property type="nucleotide sequence ID" value="NZ_VFPV01000001.1"/>
</dbReference>
<dbReference type="PRINTS" id="PR01490">
    <property type="entry name" value="RTXTOXIND"/>
</dbReference>
<dbReference type="AlphaFoldDB" id="A0A543LJ61"/>
<dbReference type="Gene3D" id="2.40.50.100">
    <property type="match status" value="1"/>
</dbReference>